<evidence type="ECO:0000259" key="18">
    <source>
        <dbReference type="Pfam" id="PF01433"/>
    </source>
</evidence>
<keyword evidence="12 17" id="KW-0472">Membrane</keyword>
<proteinExistence type="inferred from homology"/>
<sequence length="1004" mass="114481">MGAGKRTVVECTLIHLLVTAIAVLLALAVTFLLTYFLTKDAYTPDTHWSQEMIEFVLCTTHDKLLLYISVVLSISSITSIKTQETAIVDGDVKGGDHSPTAAQLRLPKTIRPLSYDLKMQTYLPSYVDFSSSKNFTFDAELNIDLEVVEAEDKIVLNMRNLTIDNDKCELYVNGQKVGIDKVVPQEQLEKVEIVPATRLQQGAQTKLKLVYTGLISDKLGGLYKTTYTENDGSKKVAAVTQMEPIDARSMVPCFDEPEFKASWNVTVIHPKGTKAISNGIEEEVKENGDWITTRFAQTPRMSSYLLAVLVSEFEYIQNHTSSGVLFRIWSRKEATSMTEYALHAGIKCLEFYEKLFDYKFPLKKQDMVALPDFSAGAMENWGLITYRENSLLYDESLYGPDNKRRVALVVAHELGHQWFGNLVTMKWWEDLWLNEGFATYLEFIGTDLISDNLMKMDQYFILDSMESGMDEDSLSSSHPLSFKIDKANEVYEAFDSISYGKGGSILRMIAATIGKDNLIKGVAHYITKHAYNNAEAADLWEALNEVVGNIHGSPGNMKVGDFADQWTAQMGFPLVTVESFNKTHVKLTQERYRKNPNAKDPKKYANPKYGFKWDVPIWYQEGDSFVQLSWLKRDEPLYLQLNQPERFVVINAGRNGFYRQNYDAAGWQKLAKQLKDNHQKLDVFTRNAIISDAFATALIDKVSYGTILDLLQYLRTEEDYLPWEAAIDGFTDLLRYFGNEPEVKFAKRFMLSLVNPIYQKSSLNHIANEYRNDKLFLENLLEQDVINFACKLDLSDCKSNYKKLFDDEVIAKCQGNDSVASRCVSLAAPLRSKTYCYGVKEGGEVAYEKAMELYMAEPVQLERIRLLDALTCTKDITSLKELMLLSLDRNSSFVRLQDVSYIFRGVSNNQVGQEIIFNFFIERWDDIYDGLMPERTTIGNIIKKAGLGIRSQHQIEQLKSLKKSGKHASQFGDFDEAIEKSEHKVEWLNKHFRELSNIFKKFAK</sequence>
<dbReference type="Pfam" id="PF17900">
    <property type="entry name" value="Peptidase_M1_N"/>
    <property type="match status" value="1"/>
</dbReference>
<keyword evidence="6 15" id="KW-0479">Metal-binding</keyword>
<evidence type="ECO:0000256" key="1">
    <source>
        <dbReference type="ARBA" id="ARBA00004606"/>
    </source>
</evidence>
<dbReference type="EMBL" id="CATQJL010000001">
    <property type="protein sequence ID" value="CAJ0588348.1"/>
    <property type="molecule type" value="Genomic_DNA"/>
</dbReference>
<evidence type="ECO:0000256" key="8">
    <source>
        <dbReference type="ARBA" id="ARBA00022833"/>
    </source>
</evidence>
<feature type="domain" description="ERAP1-like C-terminal" evidence="19">
    <location>
        <begin position="647"/>
        <end position="965"/>
    </location>
</feature>
<dbReference type="PANTHER" id="PTHR11533:SF301">
    <property type="entry name" value="AMINOPEPTIDASE"/>
    <property type="match status" value="1"/>
</dbReference>
<dbReference type="Gene3D" id="1.10.390.10">
    <property type="entry name" value="Neutral Protease Domain 2"/>
    <property type="match status" value="1"/>
</dbReference>
<dbReference type="Pfam" id="PF01433">
    <property type="entry name" value="Peptidase_M1"/>
    <property type="match status" value="1"/>
</dbReference>
<dbReference type="InterPro" id="IPR050344">
    <property type="entry name" value="Peptidase_M1_aminopeptidases"/>
</dbReference>
<dbReference type="CDD" id="cd09601">
    <property type="entry name" value="M1_APN-Q_like"/>
    <property type="match status" value="1"/>
</dbReference>
<dbReference type="InterPro" id="IPR034016">
    <property type="entry name" value="M1_APN-typ"/>
</dbReference>
<evidence type="ECO:0000259" key="20">
    <source>
        <dbReference type="Pfam" id="PF17900"/>
    </source>
</evidence>
<evidence type="ECO:0000313" key="22">
    <source>
        <dbReference type="Proteomes" id="UP001176961"/>
    </source>
</evidence>
<evidence type="ECO:0000256" key="17">
    <source>
        <dbReference type="SAM" id="Phobius"/>
    </source>
</evidence>
<gene>
    <name evidence="21" type="ORF">CYNAS_LOCUS331</name>
</gene>
<evidence type="ECO:0000256" key="16">
    <source>
        <dbReference type="PIRSR" id="PIRSR634016-4"/>
    </source>
</evidence>
<evidence type="ECO:0000256" key="9">
    <source>
        <dbReference type="ARBA" id="ARBA00022968"/>
    </source>
</evidence>
<keyword evidence="3" id="KW-0031">Aminopeptidase</keyword>
<dbReference type="GO" id="GO:0005737">
    <property type="term" value="C:cytoplasm"/>
    <property type="evidence" value="ECO:0007669"/>
    <property type="project" value="TreeGrafter"/>
</dbReference>
<dbReference type="GO" id="GO:0006508">
    <property type="term" value="P:proteolysis"/>
    <property type="evidence" value="ECO:0007669"/>
    <property type="project" value="UniProtKB-KW"/>
</dbReference>
<evidence type="ECO:0000259" key="19">
    <source>
        <dbReference type="Pfam" id="PF11838"/>
    </source>
</evidence>
<feature type="transmembrane region" description="Helical" evidence="17">
    <location>
        <begin position="12"/>
        <end position="37"/>
    </location>
</feature>
<evidence type="ECO:0000256" key="14">
    <source>
        <dbReference type="PIRSR" id="PIRSR634016-1"/>
    </source>
</evidence>
<dbReference type="InterPro" id="IPR014782">
    <property type="entry name" value="Peptidase_M1_dom"/>
</dbReference>
<feature type="binding site" evidence="15">
    <location>
        <position position="416"/>
    </location>
    <ligand>
        <name>Zn(2+)</name>
        <dbReference type="ChEBI" id="CHEBI:29105"/>
        <note>catalytic</note>
    </ligand>
</feature>
<dbReference type="PRINTS" id="PR00756">
    <property type="entry name" value="ALADIPTASE"/>
</dbReference>
<evidence type="ECO:0000256" key="3">
    <source>
        <dbReference type="ARBA" id="ARBA00022438"/>
    </source>
</evidence>
<evidence type="ECO:0000256" key="12">
    <source>
        <dbReference type="ARBA" id="ARBA00023136"/>
    </source>
</evidence>
<name>A0AA36DIQ9_CYLNA</name>
<dbReference type="Proteomes" id="UP001176961">
    <property type="component" value="Unassembled WGS sequence"/>
</dbReference>
<dbReference type="PANTHER" id="PTHR11533">
    <property type="entry name" value="PROTEASE M1 ZINC METALLOPROTEASE"/>
    <property type="match status" value="1"/>
</dbReference>
<comment type="caution">
    <text evidence="21">The sequence shown here is derived from an EMBL/GenBank/DDBJ whole genome shotgun (WGS) entry which is preliminary data.</text>
</comment>
<dbReference type="GO" id="GO:0043171">
    <property type="term" value="P:peptide catabolic process"/>
    <property type="evidence" value="ECO:0007669"/>
    <property type="project" value="TreeGrafter"/>
</dbReference>
<dbReference type="GO" id="GO:0070006">
    <property type="term" value="F:metalloaminopeptidase activity"/>
    <property type="evidence" value="ECO:0007669"/>
    <property type="project" value="TreeGrafter"/>
</dbReference>
<dbReference type="GO" id="GO:0042277">
    <property type="term" value="F:peptide binding"/>
    <property type="evidence" value="ECO:0007669"/>
    <property type="project" value="TreeGrafter"/>
</dbReference>
<feature type="binding site" evidence="15">
    <location>
        <position position="435"/>
    </location>
    <ligand>
        <name>Zn(2+)</name>
        <dbReference type="ChEBI" id="CHEBI:29105"/>
        <note>catalytic</note>
    </ligand>
</feature>
<comment type="subcellular location">
    <subcellularLocation>
        <location evidence="1">Membrane</location>
        <topology evidence="1">Single-pass type II membrane protein</topology>
    </subcellularLocation>
</comment>
<dbReference type="InterPro" id="IPR042097">
    <property type="entry name" value="Aminopeptidase_N-like_N_sf"/>
</dbReference>
<feature type="domain" description="Peptidase M1 membrane alanine aminopeptidase" evidence="18">
    <location>
        <begin position="340"/>
        <end position="566"/>
    </location>
</feature>
<dbReference type="FunFam" id="1.10.390.10:FF:000006">
    <property type="entry name" value="Puromycin-sensitive aminopeptidase"/>
    <property type="match status" value="1"/>
</dbReference>
<dbReference type="Gene3D" id="2.60.40.1730">
    <property type="entry name" value="tricorn interacting facor f3 domain"/>
    <property type="match status" value="1"/>
</dbReference>
<dbReference type="SUPFAM" id="SSF55486">
    <property type="entry name" value="Metalloproteases ('zincins'), catalytic domain"/>
    <property type="match status" value="1"/>
</dbReference>
<keyword evidence="7" id="KW-0378">Hydrolase</keyword>
<dbReference type="AlphaFoldDB" id="A0AA36DIQ9"/>
<evidence type="ECO:0000256" key="15">
    <source>
        <dbReference type="PIRSR" id="PIRSR634016-3"/>
    </source>
</evidence>
<keyword evidence="4" id="KW-0645">Protease</keyword>
<evidence type="ECO:0000256" key="5">
    <source>
        <dbReference type="ARBA" id="ARBA00022692"/>
    </source>
</evidence>
<evidence type="ECO:0000313" key="21">
    <source>
        <dbReference type="EMBL" id="CAJ0588348.1"/>
    </source>
</evidence>
<keyword evidence="8 15" id="KW-0862">Zinc</keyword>
<dbReference type="InterPro" id="IPR024571">
    <property type="entry name" value="ERAP1-like_C_dom"/>
</dbReference>
<feature type="site" description="Transition state stabilizer" evidence="16">
    <location>
        <position position="499"/>
    </location>
</feature>
<keyword evidence="22" id="KW-1185">Reference proteome</keyword>
<feature type="domain" description="Aminopeptidase N-like N-terminal" evidence="20">
    <location>
        <begin position="112"/>
        <end position="305"/>
    </location>
</feature>
<evidence type="ECO:0008006" key="23">
    <source>
        <dbReference type="Google" id="ProtNLM"/>
    </source>
</evidence>
<accession>A0AA36DIQ9</accession>
<comment type="similarity">
    <text evidence="2">Belongs to the peptidase M1 family.</text>
</comment>
<organism evidence="21 22">
    <name type="scientific">Cylicocyclus nassatus</name>
    <name type="common">Nematode worm</name>
    <dbReference type="NCBI Taxonomy" id="53992"/>
    <lineage>
        <taxon>Eukaryota</taxon>
        <taxon>Metazoa</taxon>
        <taxon>Ecdysozoa</taxon>
        <taxon>Nematoda</taxon>
        <taxon>Chromadorea</taxon>
        <taxon>Rhabditida</taxon>
        <taxon>Rhabditina</taxon>
        <taxon>Rhabditomorpha</taxon>
        <taxon>Strongyloidea</taxon>
        <taxon>Strongylidae</taxon>
        <taxon>Cylicocyclus</taxon>
    </lineage>
</organism>
<dbReference type="SUPFAM" id="SSF63737">
    <property type="entry name" value="Leukotriene A4 hydrolase N-terminal domain"/>
    <property type="match status" value="1"/>
</dbReference>
<feature type="binding site" evidence="15">
    <location>
        <position position="412"/>
    </location>
    <ligand>
        <name>Zn(2+)</name>
        <dbReference type="ChEBI" id="CHEBI:29105"/>
        <note>catalytic</note>
    </ligand>
</feature>
<keyword evidence="5 17" id="KW-0812">Transmembrane</keyword>
<evidence type="ECO:0000256" key="7">
    <source>
        <dbReference type="ARBA" id="ARBA00022801"/>
    </source>
</evidence>
<evidence type="ECO:0000256" key="11">
    <source>
        <dbReference type="ARBA" id="ARBA00023049"/>
    </source>
</evidence>
<dbReference type="FunFam" id="2.60.40.1730:FF:000012">
    <property type="entry name" value="Aminopeptidase N"/>
    <property type="match status" value="1"/>
</dbReference>
<keyword evidence="10 17" id="KW-1133">Transmembrane helix</keyword>
<keyword evidence="13" id="KW-0325">Glycoprotein</keyword>
<keyword evidence="9" id="KW-0735">Signal-anchor</keyword>
<dbReference type="Gene3D" id="1.25.50.20">
    <property type="match status" value="1"/>
</dbReference>
<evidence type="ECO:0000256" key="13">
    <source>
        <dbReference type="ARBA" id="ARBA00023180"/>
    </source>
</evidence>
<evidence type="ECO:0000256" key="10">
    <source>
        <dbReference type="ARBA" id="ARBA00022989"/>
    </source>
</evidence>
<dbReference type="InterPro" id="IPR001930">
    <property type="entry name" value="Peptidase_M1"/>
</dbReference>
<evidence type="ECO:0000256" key="2">
    <source>
        <dbReference type="ARBA" id="ARBA00010136"/>
    </source>
</evidence>
<dbReference type="InterPro" id="IPR045357">
    <property type="entry name" value="Aminopeptidase_N-like_N"/>
</dbReference>
<dbReference type="GO" id="GO:0008270">
    <property type="term" value="F:zinc ion binding"/>
    <property type="evidence" value="ECO:0007669"/>
    <property type="project" value="InterPro"/>
</dbReference>
<dbReference type="GO" id="GO:0016020">
    <property type="term" value="C:membrane"/>
    <property type="evidence" value="ECO:0007669"/>
    <property type="project" value="UniProtKB-SubCell"/>
</dbReference>
<comment type="cofactor">
    <cofactor evidence="15">
        <name>Zn(2+)</name>
        <dbReference type="ChEBI" id="CHEBI:29105"/>
    </cofactor>
    <text evidence="15">Binds 1 zinc ion per subunit.</text>
</comment>
<dbReference type="Pfam" id="PF11838">
    <property type="entry name" value="ERAP1_C"/>
    <property type="match status" value="1"/>
</dbReference>
<reference evidence="21" key="1">
    <citation type="submission" date="2023-07" db="EMBL/GenBank/DDBJ databases">
        <authorList>
            <consortium name="CYATHOMIX"/>
        </authorList>
    </citation>
    <scope>NUCLEOTIDE SEQUENCE</scope>
    <source>
        <strain evidence="21">N/A</strain>
    </source>
</reference>
<dbReference type="GO" id="GO:0005615">
    <property type="term" value="C:extracellular space"/>
    <property type="evidence" value="ECO:0007669"/>
    <property type="project" value="TreeGrafter"/>
</dbReference>
<protein>
    <recommendedName>
        <fullName evidence="23">Aminopeptidase</fullName>
    </recommendedName>
</protein>
<evidence type="ECO:0000256" key="6">
    <source>
        <dbReference type="ARBA" id="ARBA00022723"/>
    </source>
</evidence>
<feature type="active site" description="Proton acceptor" evidence="14">
    <location>
        <position position="413"/>
    </location>
</feature>
<dbReference type="InterPro" id="IPR027268">
    <property type="entry name" value="Peptidase_M4/M1_CTD_sf"/>
</dbReference>
<keyword evidence="11" id="KW-0482">Metalloprotease</keyword>
<dbReference type="Gene3D" id="2.60.40.1910">
    <property type="match status" value="1"/>
</dbReference>
<evidence type="ECO:0000256" key="4">
    <source>
        <dbReference type="ARBA" id="ARBA00022670"/>
    </source>
</evidence>